<dbReference type="NCBIfam" id="TIGR01356">
    <property type="entry name" value="aroA"/>
    <property type="match status" value="1"/>
</dbReference>
<dbReference type="GO" id="GO:0003866">
    <property type="term" value="F:3-phosphoshikimate 1-carboxyvinyltransferase activity"/>
    <property type="evidence" value="ECO:0007669"/>
    <property type="project" value="UniProtKB-UniRule"/>
</dbReference>
<comment type="pathway">
    <text evidence="1 8">Metabolic intermediate biosynthesis; chorismate biosynthesis; chorismate from D-erythrose 4-phosphate and phosphoenolpyruvate: step 6/7.</text>
</comment>
<dbReference type="HAMAP" id="MF_00210">
    <property type="entry name" value="EPSP_synth"/>
    <property type="match status" value="1"/>
</dbReference>
<dbReference type="PaxDb" id="522772-Dacet_2954"/>
<comment type="subcellular location">
    <subcellularLocation>
        <location evidence="8">Cytoplasm</location>
    </subcellularLocation>
</comment>
<feature type="binding site" evidence="8">
    <location>
        <position position="92"/>
    </location>
    <ligand>
        <name>phosphoenolpyruvate</name>
        <dbReference type="ChEBI" id="CHEBI:58702"/>
    </ligand>
</feature>
<gene>
    <name evidence="8" type="primary">aroA</name>
    <name evidence="10" type="ordered locus">Dacet_2954</name>
</gene>
<dbReference type="FunCoup" id="D4H6N0">
    <property type="interactions" value="470"/>
</dbReference>
<feature type="domain" description="Enolpyruvate transferase" evidence="9">
    <location>
        <begin position="6"/>
        <end position="420"/>
    </location>
</feature>
<dbReference type="RefSeq" id="WP_013012189.1">
    <property type="nucleotide sequence ID" value="NC_013943.1"/>
</dbReference>
<keyword evidence="6 8" id="KW-0057">Aromatic amino acid biosynthesis</keyword>
<comment type="subunit">
    <text evidence="8">Monomer.</text>
</comment>
<dbReference type="GO" id="GO:0009073">
    <property type="term" value="P:aromatic amino acid family biosynthetic process"/>
    <property type="evidence" value="ECO:0007669"/>
    <property type="project" value="UniProtKB-KW"/>
</dbReference>
<feature type="binding site" evidence="8">
    <location>
        <position position="20"/>
    </location>
    <ligand>
        <name>phosphoenolpyruvate</name>
        <dbReference type="ChEBI" id="CHEBI:58702"/>
    </ligand>
</feature>
<feature type="binding site" evidence="8">
    <location>
        <position position="20"/>
    </location>
    <ligand>
        <name>3-phosphoshikimate</name>
        <dbReference type="ChEBI" id="CHEBI:145989"/>
    </ligand>
</feature>
<feature type="binding site" evidence="8">
    <location>
        <position position="167"/>
    </location>
    <ligand>
        <name>phosphoenolpyruvate</name>
        <dbReference type="ChEBI" id="CHEBI:58702"/>
    </ligand>
</feature>
<dbReference type="Gene3D" id="3.65.10.10">
    <property type="entry name" value="Enolpyruvate transferase domain"/>
    <property type="match status" value="2"/>
</dbReference>
<feature type="binding site" evidence="8">
    <location>
        <position position="165"/>
    </location>
    <ligand>
        <name>3-phosphoshikimate</name>
        <dbReference type="ChEBI" id="CHEBI:145989"/>
    </ligand>
</feature>
<dbReference type="InterPro" id="IPR023193">
    <property type="entry name" value="EPSP_synthase_CS"/>
</dbReference>
<dbReference type="UniPathway" id="UPA00053">
    <property type="reaction ID" value="UER00089"/>
</dbReference>
<name>D4H6N0_DENA2</name>
<dbReference type="GO" id="GO:0009423">
    <property type="term" value="P:chorismate biosynthetic process"/>
    <property type="evidence" value="ECO:0007669"/>
    <property type="project" value="UniProtKB-UniRule"/>
</dbReference>
<dbReference type="Proteomes" id="UP000002012">
    <property type="component" value="Chromosome"/>
</dbReference>
<evidence type="ECO:0000313" key="11">
    <source>
        <dbReference type="Proteomes" id="UP000002012"/>
    </source>
</evidence>
<feature type="binding site" evidence="8">
    <location>
        <position position="339"/>
    </location>
    <ligand>
        <name>3-phosphoshikimate</name>
        <dbReference type="ChEBI" id="CHEBI:145989"/>
    </ligand>
</feature>
<dbReference type="InParanoid" id="D4H6N0"/>
<keyword evidence="4 8" id="KW-0028">Amino-acid biosynthesis</keyword>
<dbReference type="KEGG" id="dap:Dacet_2954"/>
<evidence type="ECO:0000256" key="7">
    <source>
        <dbReference type="ARBA" id="ARBA00044633"/>
    </source>
</evidence>
<comment type="function">
    <text evidence="8">Catalyzes the transfer of the enolpyruvyl moiety of phosphoenolpyruvate (PEP) to the 5-hydroxyl of shikimate-3-phosphate (S3P) to produce enolpyruvyl shikimate-3-phosphate and inorganic phosphate.</text>
</comment>
<proteinExistence type="inferred from homology"/>
<dbReference type="HOGENOM" id="CLU_024321_0_1_0"/>
<accession>D4H6N0</accession>
<feature type="binding site" evidence="8">
    <location>
        <position position="21"/>
    </location>
    <ligand>
        <name>3-phosphoshikimate</name>
        <dbReference type="ChEBI" id="CHEBI:145989"/>
    </ligand>
</feature>
<feature type="binding site" evidence="8">
    <location>
        <position position="386"/>
    </location>
    <ligand>
        <name>phosphoenolpyruvate</name>
        <dbReference type="ChEBI" id="CHEBI:58702"/>
    </ligand>
</feature>
<dbReference type="SUPFAM" id="SSF55205">
    <property type="entry name" value="EPT/RTPC-like"/>
    <property type="match status" value="1"/>
</dbReference>
<feature type="binding site" evidence="8">
    <location>
        <position position="167"/>
    </location>
    <ligand>
        <name>3-phosphoshikimate</name>
        <dbReference type="ChEBI" id="CHEBI:145989"/>
    </ligand>
</feature>
<evidence type="ECO:0000256" key="8">
    <source>
        <dbReference type="HAMAP-Rule" id="MF_00210"/>
    </source>
</evidence>
<dbReference type="AlphaFoldDB" id="D4H6N0"/>
<keyword evidence="5 8" id="KW-0808">Transferase</keyword>
<comment type="caution">
    <text evidence="8">Lacks conserved residue(s) required for the propagation of feature annotation.</text>
</comment>
<dbReference type="InterPro" id="IPR006264">
    <property type="entry name" value="EPSP_synthase"/>
</dbReference>
<evidence type="ECO:0000256" key="4">
    <source>
        <dbReference type="ARBA" id="ARBA00022605"/>
    </source>
</evidence>
<keyword evidence="3 8" id="KW-0963">Cytoplasm</keyword>
<dbReference type="Pfam" id="PF00275">
    <property type="entry name" value="EPSP_synthase"/>
    <property type="match status" value="1"/>
</dbReference>
<dbReference type="FunFam" id="3.65.10.10:FF:000005">
    <property type="entry name" value="3-phosphoshikimate 1-carboxyvinyltransferase"/>
    <property type="match status" value="1"/>
</dbReference>
<comment type="catalytic activity">
    <reaction evidence="7">
        <text>3-phosphoshikimate + phosphoenolpyruvate = 5-O-(1-carboxyvinyl)-3-phosphoshikimate + phosphate</text>
        <dbReference type="Rhea" id="RHEA:21256"/>
        <dbReference type="ChEBI" id="CHEBI:43474"/>
        <dbReference type="ChEBI" id="CHEBI:57701"/>
        <dbReference type="ChEBI" id="CHEBI:58702"/>
        <dbReference type="ChEBI" id="CHEBI:145989"/>
        <dbReference type="EC" id="2.5.1.19"/>
    </reaction>
    <physiologicalReaction direction="left-to-right" evidence="7">
        <dbReference type="Rhea" id="RHEA:21257"/>
    </physiologicalReaction>
</comment>
<feature type="active site" description="Proton acceptor" evidence="8">
    <location>
        <position position="312"/>
    </location>
</feature>
<dbReference type="PANTHER" id="PTHR21090">
    <property type="entry name" value="AROM/DEHYDROQUINATE SYNTHASE"/>
    <property type="match status" value="1"/>
</dbReference>
<dbReference type="InterPro" id="IPR001986">
    <property type="entry name" value="Enolpyruvate_Tfrase_dom"/>
</dbReference>
<organism evidence="10 11">
    <name type="scientific">Denitrovibrio acetiphilus (strain DSM 12809 / NBRC 114555 / N2460)</name>
    <dbReference type="NCBI Taxonomy" id="522772"/>
    <lineage>
        <taxon>Bacteria</taxon>
        <taxon>Pseudomonadati</taxon>
        <taxon>Deferribacterota</taxon>
        <taxon>Deferribacteres</taxon>
        <taxon>Deferribacterales</taxon>
        <taxon>Geovibrionaceae</taxon>
        <taxon>Denitrovibrio</taxon>
    </lineage>
</organism>
<keyword evidence="11" id="KW-1185">Reference proteome</keyword>
<feature type="binding site" evidence="8">
    <location>
        <position position="312"/>
    </location>
    <ligand>
        <name>3-phosphoshikimate</name>
        <dbReference type="ChEBI" id="CHEBI:145989"/>
    </ligand>
</feature>
<comment type="similarity">
    <text evidence="2 8">Belongs to the EPSP synthase family.</text>
</comment>
<dbReference type="EC" id="2.5.1.19" evidence="8"/>
<feature type="binding site" evidence="8">
    <location>
        <position position="25"/>
    </location>
    <ligand>
        <name>3-phosphoshikimate</name>
        <dbReference type="ChEBI" id="CHEBI:145989"/>
    </ligand>
</feature>
<dbReference type="PROSITE" id="PS00885">
    <property type="entry name" value="EPSP_SYNTHASE_2"/>
    <property type="match status" value="1"/>
</dbReference>
<feature type="binding site" evidence="8">
    <location>
        <position position="343"/>
    </location>
    <ligand>
        <name>phosphoenolpyruvate</name>
        <dbReference type="ChEBI" id="CHEBI:58702"/>
    </ligand>
</feature>
<evidence type="ECO:0000259" key="9">
    <source>
        <dbReference type="Pfam" id="PF00275"/>
    </source>
</evidence>
<evidence type="ECO:0000256" key="5">
    <source>
        <dbReference type="ARBA" id="ARBA00022679"/>
    </source>
</evidence>
<dbReference type="PIRSF" id="PIRSF000505">
    <property type="entry name" value="EPSPS"/>
    <property type="match status" value="1"/>
</dbReference>
<evidence type="ECO:0000256" key="3">
    <source>
        <dbReference type="ARBA" id="ARBA00022490"/>
    </source>
</evidence>
<dbReference type="OrthoDB" id="9809920at2"/>
<feature type="binding site" evidence="8">
    <location>
        <position position="120"/>
    </location>
    <ligand>
        <name>phosphoenolpyruvate</name>
        <dbReference type="ChEBI" id="CHEBI:58702"/>
    </ligand>
</feature>
<sequence length="426" mass="46365">MKKFKKVKSIKGTVRVPSDKSISHRSFMLLSMAKGRGRVIDPLLSADTKATMAAMRAVGVQFEETVNGFVITSDGYQNFKEPSDVIDCMNSGTSARLLTGVFAPTNKYYVLTGDNSMRKRPMDRVILPLTEMGAKFAARDNGSKLPLTILPSVTNPVELTASTKSAQVKSAILLAGVQTEGVTTYTEKAVTRNHTEIMLSALGANLTVDGLKISVEGAADLRSIDVVVPGDFSSAAFFLGGTLMFDNSELILENVGLNPTRSGMLNVLTQMGVKYEIDSERGGAEKLGDICIKSQSFEGCTIDGDIVANMIDELPMVATLGLFANSPVTIRNAKELRVKESDRIEATLYNLRQLGAEVEEYEDGMKVYPIKSVNDKAELKAFDDHRMAMIAIMLAKRFGGNITVDDMQCVDVSFPTFIETFESLEQ</sequence>
<evidence type="ECO:0000256" key="1">
    <source>
        <dbReference type="ARBA" id="ARBA00004811"/>
    </source>
</evidence>
<dbReference type="InterPro" id="IPR036968">
    <property type="entry name" value="Enolpyruvate_Tfrase_sf"/>
</dbReference>
<dbReference type="PANTHER" id="PTHR21090:SF5">
    <property type="entry name" value="PENTAFUNCTIONAL AROM POLYPEPTIDE"/>
    <property type="match status" value="1"/>
</dbReference>
<dbReference type="eggNOG" id="COG0128">
    <property type="taxonomic scope" value="Bacteria"/>
</dbReference>
<evidence type="ECO:0000256" key="2">
    <source>
        <dbReference type="ARBA" id="ARBA00009948"/>
    </source>
</evidence>
<dbReference type="EMBL" id="CP001968">
    <property type="protein sequence ID" value="ADD69704.1"/>
    <property type="molecule type" value="Genomic_DNA"/>
</dbReference>
<dbReference type="GO" id="GO:0005737">
    <property type="term" value="C:cytoplasm"/>
    <property type="evidence" value="ECO:0007669"/>
    <property type="project" value="UniProtKB-SubCell"/>
</dbReference>
<reference evidence="10 11" key="1">
    <citation type="journal article" date="2010" name="Stand. Genomic Sci.">
        <title>Complete genome sequence of Denitrovibrio acetiphilus type strain (N2460).</title>
        <authorList>
            <person name="Kiss H."/>
            <person name="Lang E."/>
            <person name="Lapidus A."/>
            <person name="Copeland A."/>
            <person name="Nolan M."/>
            <person name="Glavina Del Rio T."/>
            <person name="Chen F."/>
            <person name="Lucas S."/>
            <person name="Tice H."/>
            <person name="Cheng J.F."/>
            <person name="Han C."/>
            <person name="Goodwin L."/>
            <person name="Pitluck S."/>
            <person name="Liolios K."/>
            <person name="Pati A."/>
            <person name="Ivanova N."/>
            <person name="Mavromatis K."/>
            <person name="Chen A."/>
            <person name="Palaniappan K."/>
            <person name="Land M."/>
            <person name="Hauser L."/>
            <person name="Chang Y.J."/>
            <person name="Jeffries C.D."/>
            <person name="Detter J.C."/>
            <person name="Brettin T."/>
            <person name="Spring S."/>
            <person name="Rohde M."/>
            <person name="Goker M."/>
            <person name="Woyke T."/>
            <person name="Bristow J."/>
            <person name="Eisen J.A."/>
            <person name="Markowitz V."/>
            <person name="Hugenholtz P."/>
            <person name="Kyrpides N.C."/>
            <person name="Klenk H.P."/>
        </authorList>
    </citation>
    <scope>NUCLEOTIDE SEQUENCE [LARGE SCALE GENOMIC DNA]</scope>
    <source>
        <strain evidence="11">DSM 12809 / NBRC 114555 / N2460</strain>
    </source>
</reference>
<dbReference type="STRING" id="522772.Dacet_2954"/>
<evidence type="ECO:0000256" key="6">
    <source>
        <dbReference type="ARBA" id="ARBA00023141"/>
    </source>
</evidence>
<dbReference type="CDD" id="cd01556">
    <property type="entry name" value="EPSP_synthase"/>
    <property type="match status" value="1"/>
</dbReference>
<dbReference type="GO" id="GO:0008652">
    <property type="term" value="P:amino acid biosynthetic process"/>
    <property type="evidence" value="ECO:0007669"/>
    <property type="project" value="UniProtKB-KW"/>
</dbReference>
<dbReference type="InterPro" id="IPR013792">
    <property type="entry name" value="RNA3'P_cycl/enolpyr_Trfase_a/b"/>
</dbReference>
<protein>
    <recommendedName>
        <fullName evidence="8">3-phosphoshikimate 1-carboxyvinyltransferase</fullName>
        <ecNumber evidence="8">2.5.1.19</ecNumber>
    </recommendedName>
    <alternativeName>
        <fullName evidence="8">5-enolpyruvylshikimate-3-phosphate synthase</fullName>
        <shortName evidence="8">EPSP synthase</shortName>
        <shortName evidence="8">EPSPS</shortName>
    </alternativeName>
</protein>
<evidence type="ECO:0000313" key="10">
    <source>
        <dbReference type="EMBL" id="ADD69704.1"/>
    </source>
</evidence>